<dbReference type="AlphaFoldDB" id="A0A3P3VXN7"/>
<organism evidence="2 3">
    <name type="scientific">Aestuariirhabdus litorea</name>
    <dbReference type="NCBI Taxonomy" id="2528527"/>
    <lineage>
        <taxon>Bacteria</taxon>
        <taxon>Pseudomonadati</taxon>
        <taxon>Pseudomonadota</taxon>
        <taxon>Gammaproteobacteria</taxon>
        <taxon>Oceanospirillales</taxon>
        <taxon>Aestuariirhabdaceae</taxon>
        <taxon>Aestuariirhabdus</taxon>
    </lineage>
</organism>
<feature type="domain" description="SGNH hydrolase-type esterase" evidence="1">
    <location>
        <begin position="49"/>
        <end position="218"/>
    </location>
</feature>
<sequence>MTEIALSLALAPLLLIQGIYTRLVTPKLPEALGDREGVKGAGQELGLLVVGDSAAAGVGARHQDEALIGNLIARLSPHFRVRWRLVARTGHDTREVLELLDQTPADSFDIAVVSVGVNDVTSRVSVERWIEHQEQLIQMLSTKFGTSHTLLSPVPPMQGFPALPQPLRWYLGRRAKQFNRQLRTFVSGRLNCTLLENDFPLVGEMIAEDGFHPSPKAYGVWADEAIKVILQLLQEPSTRTGDQPSAPATAPACAGVQYRSL</sequence>
<evidence type="ECO:0000313" key="3">
    <source>
        <dbReference type="Proteomes" id="UP000280792"/>
    </source>
</evidence>
<dbReference type="Proteomes" id="UP000280792">
    <property type="component" value="Unassembled WGS sequence"/>
</dbReference>
<keyword evidence="3" id="KW-1185">Reference proteome</keyword>
<dbReference type="InterPro" id="IPR036514">
    <property type="entry name" value="SGNH_hydro_sf"/>
</dbReference>
<proteinExistence type="predicted"/>
<accession>A0A3P3VXN7</accession>
<comment type="caution">
    <text evidence="2">The sequence shown here is derived from an EMBL/GenBank/DDBJ whole genome shotgun (WGS) entry which is preliminary data.</text>
</comment>
<dbReference type="Gene3D" id="3.40.50.1110">
    <property type="entry name" value="SGNH hydrolase"/>
    <property type="match status" value="1"/>
</dbReference>
<reference evidence="2 3" key="1">
    <citation type="submission" date="2018-08" db="EMBL/GenBank/DDBJ databases">
        <authorList>
            <person name="Khan S.A."/>
        </authorList>
    </citation>
    <scope>NUCLEOTIDE SEQUENCE [LARGE SCALE GENOMIC DNA]</scope>
    <source>
        <strain evidence="2 3">GTF-13</strain>
    </source>
</reference>
<dbReference type="RefSeq" id="WP_125014791.1">
    <property type="nucleotide sequence ID" value="NZ_QWEZ01000001.1"/>
</dbReference>
<dbReference type="SUPFAM" id="SSF52266">
    <property type="entry name" value="SGNH hydrolase"/>
    <property type="match status" value="1"/>
</dbReference>
<keyword evidence="2" id="KW-0378">Hydrolase</keyword>
<evidence type="ECO:0000259" key="1">
    <source>
        <dbReference type="Pfam" id="PF13472"/>
    </source>
</evidence>
<dbReference type="InterPro" id="IPR013830">
    <property type="entry name" value="SGNH_hydro"/>
</dbReference>
<gene>
    <name evidence="2" type="ORF">D0544_04445</name>
</gene>
<dbReference type="CDD" id="cd01836">
    <property type="entry name" value="FeeA_FeeB_like"/>
    <property type="match status" value="1"/>
</dbReference>
<reference evidence="2 3" key="2">
    <citation type="submission" date="2018-12" db="EMBL/GenBank/DDBJ databases">
        <title>Simiduia agarivorans gen. nov., sp. nov., a marine, agarolytic bacterium isolated from shallow coastal water from Keelung, Taiwan.</title>
        <authorList>
            <person name="Shieh W.Y."/>
        </authorList>
    </citation>
    <scope>NUCLEOTIDE SEQUENCE [LARGE SCALE GENOMIC DNA]</scope>
    <source>
        <strain evidence="2 3">GTF-13</strain>
    </source>
</reference>
<dbReference type="Pfam" id="PF13472">
    <property type="entry name" value="Lipase_GDSL_2"/>
    <property type="match status" value="1"/>
</dbReference>
<protein>
    <submittedName>
        <fullName evidence="2">SGNH/GDSL hydrolase family protein</fullName>
    </submittedName>
</protein>
<evidence type="ECO:0000313" key="2">
    <source>
        <dbReference type="EMBL" id="RRJ85443.1"/>
    </source>
</evidence>
<name>A0A3P3VXN7_9GAMM</name>
<dbReference type="EMBL" id="QWEZ01000001">
    <property type="protein sequence ID" value="RRJ85443.1"/>
    <property type="molecule type" value="Genomic_DNA"/>
</dbReference>
<dbReference type="GO" id="GO:0016788">
    <property type="term" value="F:hydrolase activity, acting on ester bonds"/>
    <property type="evidence" value="ECO:0007669"/>
    <property type="project" value="UniProtKB-ARBA"/>
</dbReference>